<keyword evidence="2" id="KW-1185">Reference proteome</keyword>
<gene>
    <name evidence="1" type="ORF">GCM10009733_021230</name>
</gene>
<reference evidence="2" key="1">
    <citation type="journal article" date="2019" name="Int. J. Syst. Evol. Microbiol.">
        <title>The Global Catalogue of Microorganisms (GCM) 10K type strain sequencing project: providing services to taxonomists for standard genome sequencing and annotation.</title>
        <authorList>
            <consortium name="The Broad Institute Genomics Platform"/>
            <consortium name="The Broad Institute Genome Sequencing Center for Infectious Disease"/>
            <person name="Wu L."/>
            <person name="Ma J."/>
        </authorList>
    </citation>
    <scope>NUCLEOTIDE SEQUENCE [LARGE SCALE GENOMIC DNA]</scope>
    <source>
        <strain evidence="2">JCM 13929</strain>
    </source>
</reference>
<name>A0ABP4QVP0_9ACTN</name>
<accession>A0ABP4QVP0</accession>
<organism evidence="1 2">
    <name type="scientific">Nonomuraea maheshkhaliensis</name>
    <dbReference type="NCBI Taxonomy" id="419590"/>
    <lineage>
        <taxon>Bacteria</taxon>
        <taxon>Bacillati</taxon>
        <taxon>Actinomycetota</taxon>
        <taxon>Actinomycetes</taxon>
        <taxon>Streptosporangiales</taxon>
        <taxon>Streptosporangiaceae</taxon>
        <taxon>Nonomuraea</taxon>
    </lineage>
</organism>
<dbReference type="EMBL" id="BAAAMU010000011">
    <property type="protein sequence ID" value="GAA1624317.1"/>
    <property type="molecule type" value="Genomic_DNA"/>
</dbReference>
<evidence type="ECO:0000313" key="2">
    <source>
        <dbReference type="Proteomes" id="UP001500064"/>
    </source>
</evidence>
<evidence type="ECO:0000313" key="1">
    <source>
        <dbReference type="EMBL" id="GAA1624317.1"/>
    </source>
</evidence>
<proteinExistence type="predicted"/>
<sequence length="136" mass="15382">MGADHTTRMFGRCPVKRCTYRAVVDVLAFEEPDRHVVGGIVLKPVFKREGVGDGGWYRFWDVADYRYHTRKLWPETLPDTRPRCAQHHCLLTWRQLHTPPVNLAKVCDGRCMGATGPACDCPCLGENHGANNVTVF</sequence>
<comment type="caution">
    <text evidence="1">The sequence shown here is derived from an EMBL/GenBank/DDBJ whole genome shotgun (WGS) entry which is preliminary data.</text>
</comment>
<protein>
    <submittedName>
        <fullName evidence="1">Uncharacterized protein</fullName>
    </submittedName>
</protein>
<dbReference type="Proteomes" id="UP001500064">
    <property type="component" value="Unassembled WGS sequence"/>
</dbReference>